<reference evidence="1 2" key="1">
    <citation type="journal article" date="2019" name="Emerg. Microbes Infect.">
        <title>Comprehensive subspecies identification of 175 nontuberculous mycobacteria species based on 7547 genomic profiles.</title>
        <authorList>
            <person name="Matsumoto Y."/>
            <person name="Kinjo T."/>
            <person name="Motooka D."/>
            <person name="Nabeya D."/>
            <person name="Jung N."/>
            <person name="Uechi K."/>
            <person name="Horii T."/>
            <person name="Iida T."/>
            <person name="Fujita J."/>
            <person name="Nakamura S."/>
        </authorList>
    </citation>
    <scope>NUCLEOTIDE SEQUENCE [LARGE SCALE GENOMIC DNA]</scope>
    <source>
        <strain evidence="1 2">JCM 30723</strain>
    </source>
</reference>
<evidence type="ECO:0000313" key="1">
    <source>
        <dbReference type="EMBL" id="GFG85802.1"/>
    </source>
</evidence>
<evidence type="ECO:0000313" key="2">
    <source>
        <dbReference type="Proteomes" id="UP000465305"/>
    </source>
</evidence>
<name>A0A7I9YB98_MYCAL</name>
<sequence length="67" mass="7347">MNTNEHSVATNATMTTDQRAALLIDSVVTPIMVPQVYVVQVRIRQATTTVPSDGVPSARLRRGCDRH</sequence>
<organism evidence="1 2">
    <name type="scientific">Mycolicibacter algericus</name>
    <name type="common">Mycobacterium algericum</name>
    <dbReference type="NCBI Taxonomy" id="1288388"/>
    <lineage>
        <taxon>Bacteria</taxon>
        <taxon>Bacillati</taxon>
        <taxon>Actinomycetota</taxon>
        <taxon>Actinomycetes</taxon>
        <taxon>Mycobacteriales</taxon>
        <taxon>Mycobacteriaceae</taxon>
        <taxon>Mycolicibacter</taxon>
    </lineage>
</organism>
<proteinExistence type="predicted"/>
<accession>A0A7I9YB98</accession>
<gene>
    <name evidence="1" type="ORF">MALGJ_24780</name>
</gene>
<dbReference type="AlphaFoldDB" id="A0A7I9YB98"/>
<dbReference type="EMBL" id="BLKY01000001">
    <property type="protein sequence ID" value="GFG85802.1"/>
    <property type="molecule type" value="Genomic_DNA"/>
</dbReference>
<protein>
    <submittedName>
        <fullName evidence="1">Uncharacterized protein</fullName>
    </submittedName>
</protein>
<comment type="caution">
    <text evidence="1">The sequence shown here is derived from an EMBL/GenBank/DDBJ whole genome shotgun (WGS) entry which is preliminary data.</text>
</comment>
<dbReference type="Proteomes" id="UP000465305">
    <property type="component" value="Unassembled WGS sequence"/>
</dbReference>